<dbReference type="OrthoDB" id="10017459at2759"/>
<dbReference type="InterPro" id="IPR024079">
    <property type="entry name" value="MetalloPept_cat_dom_sf"/>
</dbReference>
<keyword evidence="4 6" id="KW-0862">Zinc</keyword>
<name>A0A8B7PCQ4_HYAAZ</name>
<organism evidence="9 10">
    <name type="scientific">Hyalella azteca</name>
    <name type="common">Amphipod</name>
    <dbReference type="NCBI Taxonomy" id="294128"/>
    <lineage>
        <taxon>Eukaryota</taxon>
        <taxon>Metazoa</taxon>
        <taxon>Ecdysozoa</taxon>
        <taxon>Arthropoda</taxon>
        <taxon>Crustacea</taxon>
        <taxon>Multicrustacea</taxon>
        <taxon>Malacostraca</taxon>
        <taxon>Eumalacostraca</taxon>
        <taxon>Peracarida</taxon>
        <taxon>Amphipoda</taxon>
        <taxon>Senticaudata</taxon>
        <taxon>Talitrida</taxon>
        <taxon>Talitroidea</taxon>
        <taxon>Hyalellidae</taxon>
        <taxon>Hyalella</taxon>
    </lineage>
</organism>
<dbReference type="InterPro" id="IPR001506">
    <property type="entry name" value="Peptidase_M12A"/>
</dbReference>
<reference evidence="10" key="1">
    <citation type="submission" date="2025-08" db="UniProtKB">
        <authorList>
            <consortium name="RefSeq"/>
        </authorList>
    </citation>
    <scope>IDENTIFICATION</scope>
</reference>
<feature type="binding site" evidence="6">
    <location>
        <position position="190"/>
    </location>
    <ligand>
        <name>Zn(2+)</name>
        <dbReference type="ChEBI" id="CHEBI:29105"/>
        <note>catalytic</note>
    </ligand>
</feature>
<dbReference type="SUPFAM" id="SSF55486">
    <property type="entry name" value="Metalloproteases ('zincins'), catalytic domain"/>
    <property type="match status" value="1"/>
</dbReference>
<evidence type="ECO:0000313" key="10">
    <source>
        <dbReference type="RefSeq" id="XP_018023021.1"/>
    </source>
</evidence>
<evidence type="ECO:0000256" key="2">
    <source>
        <dbReference type="ARBA" id="ARBA00022723"/>
    </source>
</evidence>
<proteinExistence type="predicted"/>
<gene>
    <name evidence="10" type="primary">LOC108679025</name>
</gene>
<dbReference type="InterPro" id="IPR006026">
    <property type="entry name" value="Peptidase_Metallo"/>
</dbReference>
<dbReference type="PRINTS" id="PR00480">
    <property type="entry name" value="ASTACIN"/>
</dbReference>
<protein>
    <recommendedName>
        <fullName evidence="7">Metalloendopeptidase</fullName>
        <ecNumber evidence="7">3.4.24.-</ecNumber>
    </recommendedName>
</protein>
<feature type="signal peptide" evidence="7">
    <location>
        <begin position="1"/>
        <end position="18"/>
    </location>
</feature>
<evidence type="ECO:0000256" key="3">
    <source>
        <dbReference type="ARBA" id="ARBA00022801"/>
    </source>
</evidence>
<dbReference type="GO" id="GO:0004222">
    <property type="term" value="F:metalloendopeptidase activity"/>
    <property type="evidence" value="ECO:0007669"/>
    <property type="project" value="UniProtKB-UniRule"/>
</dbReference>
<feature type="active site" evidence="6">
    <location>
        <position position="191"/>
    </location>
</feature>
<feature type="non-terminal residue" evidence="10">
    <location>
        <position position="209"/>
    </location>
</feature>
<evidence type="ECO:0000259" key="8">
    <source>
        <dbReference type="PROSITE" id="PS51864"/>
    </source>
</evidence>
<comment type="cofactor">
    <cofactor evidence="6 7">
        <name>Zn(2+)</name>
        <dbReference type="ChEBI" id="CHEBI:29105"/>
    </cofactor>
    <text evidence="6 7">Binds 1 zinc ion per subunit.</text>
</comment>
<dbReference type="AlphaFoldDB" id="A0A8B7PCQ4"/>
<dbReference type="Gene3D" id="3.40.390.10">
    <property type="entry name" value="Collagenase (Catalytic Domain)"/>
    <property type="match status" value="1"/>
</dbReference>
<keyword evidence="7" id="KW-0732">Signal</keyword>
<dbReference type="KEGG" id="hazt:108679025"/>
<feature type="domain" description="Peptidase M12A" evidence="8">
    <location>
        <begin position="92"/>
        <end position="209"/>
    </location>
</feature>
<evidence type="ECO:0000256" key="6">
    <source>
        <dbReference type="PROSITE-ProRule" id="PRU01211"/>
    </source>
</evidence>
<evidence type="ECO:0000256" key="4">
    <source>
        <dbReference type="ARBA" id="ARBA00022833"/>
    </source>
</evidence>
<keyword evidence="3 6" id="KW-0378">Hydrolase</keyword>
<feature type="binding site" evidence="6">
    <location>
        <position position="194"/>
    </location>
    <ligand>
        <name>Zn(2+)</name>
        <dbReference type="ChEBI" id="CHEBI:29105"/>
        <note>catalytic</note>
    </ligand>
</feature>
<evidence type="ECO:0000256" key="5">
    <source>
        <dbReference type="ARBA" id="ARBA00023049"/>
    </source>
</evidence>
<dbReference type="SMART" id="SM00235">
    <property type="entry name" value="ZnMc"/>
    <property type="match status" value="1"/>
</dbReference>
<comment type="caution">
    <text evidence="6">Lacks conserved residue(s) required for the propagation of feature annotation.</text>
</comment>
<evidence type="ECO:0000256" key="7">
    <source>
        <dbReference type="RuleBase" id="RU361183"/>
    </source>
</evidence>
<dbReference type="PANTHER" id="PTHR10127:SF780">
    <property type="entry name" value="METALLOENDOPEPTIDASE"/>
    <property type="match status" value="1"/>
</dbReference>
<dbReference type="PANTHER" id="PTHR10127">
    <property type="entry name" value="DISCOIDIN, CUB, EGF, LAMININ , AND ZINC METALLOPROTEASE DOMAIN CONTAINING"/>
    <property type="match status" value="1"/>
</dbReference>
<dbReference type="GO" id="GO:0008270">
    <property type="term" value="F:zinc ion binding"/>
    <property type="evidence" value="ECO:0007669"/>
    <property type="project" value="UniProtKB-UniRule"/>
</dbReference>
<feature type="binding site" evidence="6">
    <location>
        <position position="200"/>
    </location>
    <ligand>
        <name>Zn(2+)</name>
        <dbReference type="ChEBI" id="CHEBI:29105"/>
        <note>catalytic</note>
    </ligand>
</feature>
<dbReference type="RefSeq" id="XP_018023021.1">
    <property type="nucleotide sequence ID" value="XM_018167532.2"/>
</dbReference>
<dbReference type="Pfam" id="PF01400">
    <property type="entry name" value="Astacin"/>
    <property type="match status" value="1"/>
</dbReference>
<keyword evidence="5 6" id="KW-0482">Metalloprotease</keyword>
<dbReference type="Proteomes" id="UP000694843">
    <property type="component" value="Unplaced"/>
</dbReference>
<feature type="chain" id="PRO_5034589044" description="Metalloendopeptidase" evidence="7">
    <location>
        <begin position="19"/>
        <end position="209"/>
    </location>
</feature>
<dbReference type="GO" id="GO:0006508">
    <property type="term" value="P:proteolysis"/>
    <property type="evidence" value="ECO:0007669"/>
    <property type="project" value="UniProtKB-KW"/>
</dbReference>
<evidence type="ECO:0000313" key="9">
    <source>
        <dbReference type="Proteomes" id="UP000694843"/>
    </source>
</evidence>
<keyword evidence="1 6" id="KW-0645">Protease</keyword>
<dbReference type="GeneID" id="108679025"/>
<keyword evidence="2 6" id="KW-0479">Metal-binding</keyword>
<sequence length="209" mass="23065">MKSSLILCILVVAGLASAQVDENVLGGEVVTEDLVGTEDLDQLDEPLLSEDELRLFELERIKSRNNPEENPDLYQGDIRLTDEQKKALQERKVIVTSANWWPASADGYVYVNYRFAPPSINRTMVLQAINAWQANTCIRFTEISAANGKPHLIFQDNNSGCNSNVGMVYPNGQAVNLGTGCLTLVGTAIHEIGHSMGFNHEQSRSDRDS</sequence>
<keyword evidence="9" id="KW-1185">Reference proteome</keyword>
<dbReference type="PROSITE" id="PS51864">
    <property type="entry name" value="ASTACIN"/>
    <property type="match status" value="1"/>
</dbReference>
<evidence type="ECO:0000256" key="1">
    <source>
        <dbReference type="ARBA" id="ARBA00022670"/>
    </source>
</evidence>
<accession>A0A8B7PCQ4</accession>
<dbReference type="EC" id="3.4.24.-" evidence="7"/>